<evidence type="ECO:0000259" key="2">
    <source>
        <dbReference type="Pfam" id="PF00561"/>
    </source>
</evidence>
<dbReference type="EMBL" id="UWJD01000001">
    <property type="protein sequence ID" value="VCT83469.1"/>
    <property type="molecule type" value="Genomic_DNA"/>
</dbReference>
<reference evidence="4" key="4">
    <citation type="submission" date="2022-10" db="EMBL/GenBank/DDBJ databases">
        <authorList>
            <person name="Aires J."/>
            <person name="Mesa V."/>
        </authorList>
    </citation>
    <scope>NUCLEOTIDE SEQUENCE</scope>
    <source>
        <strain evidence="4">Clostridium neonatale JD116</strain>
    </source>
</reference>
<dbReference type="SUPFAM" id="SSF53474">
    <property type="entry name" value="alpha/beta-Hydrolases"/>
    <property type="match status" value="1"/>
</dbReference>
<keyword evidence="7" id="KW-1185">Reference proteome</keyword>
<evidence type="ECO:0000313" key="5">
    <source>
        <dbReference type="EMBL" id="PEG30090.1"/>
    </source>
</evidence>
<dbReference type="STRING" id="137838.GCA_001458595_01389"/>
<name>A0A2A7MEV5_9CLOT</name>
<dbReference type="GO" id="GO:0016787">
    <property type="term" value="F:hydrolase activity"/>
    <property type="evidence" value="ECO:0007669"/>
    <property type="project" value="UniProtKB-KW"/>
</dbReference>
<reference evidence="3" key="3">
    <citation type="submission" date="2021-10" db="EMBL/GenBank/DDBJ databases">
        <authorList>
            <person name="Mesa V."/>
        </authorList>
    </citation>
    <scope>NUCLEOTIDE SEQUENCE</scope>
    <source>
        <strain evidence="3">CC3_PB</strain>
    </source>
</reference>
<dbReference type="Proteomes" id="UP000789738">
    <property type="component" value="Unassembled WGS sequence"/>
</dbReference>
<dbReference type="Proteomes" id="UP001189143">
    <property type="component" value="Unassembled WGS sequence"/>
</dbReference>
<dbReference type="GO" id="GO:0016020">
    <property type="term" value="C:membrane"/>
    <property type="evidence" value="ECO:0007669"/>
    <property type="project" value="TreeGrafter"/>
</dbReference>
<evidence type="ECO:0000313" key="4">
    <source>
        <dbReference type="EMBL" id="CAI3627517.1"/>
    </source>
</evidence>
<proteinExistence type="predicted"/>
<dbReference type="InterPro" id="IPR029058">
    <property type="entry name" value="AB_hydrolase_fold"/>
</dbReference>
<dbReference type="PANTHER" id="PTHR43798">
    <property type="entry name" value="MONOACYLGLYCEROL LIPASE"/>
    <property type="match status" value="1"/>
</dbReference>
<accession>A0A2A7MEV5</accession>
<evidence type="ECO:0000256" key="1">
    <source>
        <dbReference type="ARBA" id="ARBA00022801"/>
    </source>
</evidence>
<protein>
    <submittedName>
        <fullName evidence="6">AB hydrolase superfamily protein YvaM</fullName>
        <ecNumber evidence="6">3.-.-.-</ecNumber>
    </submittedName>
    <submittedName>
        <fullName evidence="3">Alpha/beta fold family hydrolase</fullName>
    </submittedName>
    <submittedName>
        <fullName evidence="5">Alpha/beta hydrolase</fullName>
    </submittedName>
</protein>
<reference evidence="6 8" key="2">
    <citation type="submission" date="2018-06" db="EMBL/GenBank/DDBJ databases">
        <authorList>
            <consortium name="IHU Genomes"/>
        </authorList>
    </citation>
    <scope>NUCLEOTIDE SEQUENCE [LARGE SCALE GENOMIC DNA]</scope>
    <source>
        <strain evidence="6 8">NEC25</strain>
    </source>
</reference>
<evidence type="ECO:0000313" key="3">
    <source>
        <dbReference type="EMBL" id="CAG9710126.1"/>
    </source>
</evidence>
<dbReference type="EC" id="3.-.-.-" evidence="6"/>
<dbReference type="EMBL" id="PDCJ01000002">
    <property type="protein sequence ID" value="PEG30090.1"/>
    <property type="molecule type" value="Genomic_DNA"/>
</dbReference>
<dbReference type="Proteomes" id="UP000220840">
    <property type="component" value="Unassembled WGS sequence"/>
</dbReference>
<dbReference type="Proteomes" id="UP000431451">
    <property type="component" value="Unassembled WGS sequence"/>
</dbReference>
<dbReference type="EMBL" id="CAMTCP010000241">
    <property type="protein sequence ID" value="CAI3627517.1"/>
    <property type="molecule type" value="Genomic_DNA"/>
</dbReference>
<sequence length="218" mass="24857">MILKINNIDLFYEKFGSGTPIILVHGNGENHNIFDKIIPLLSELFTVYAIDLRGHGKSSIINEYNYQDMADDIVCFVKELQLKNPIYYGFSDGGIIGLLIASQHQELLSHLIVSGANTCPHGLKNKWYYLFKLMYFFKRDKKMKMMLTQPNISKEELEKITIPTLVLAGSNDMISENNTREIAHCIKNSTLNILDGETHSSYVVHSPKLFDLITSFYS</sequence>
<dbReference type="InterPro" id="IPR050266">
    <property type="entry name" value="AB_hydrolase_sf"/>
</dbReference>
<dbReference type="RefSeq" id="WP_058294256.1">
    <property type="nucleotide sequence ID" value="NZ_CAKJVD010000031.1"/>
</dbReference>
<reference evidence="5 7" key="1">
    <citation type="submission" date="2017-10" db="EMBL/GenBank/DDBJ databases">
        <title>Effective Description of Clostridium neonatale sp. nov. linked to necrotizing enterocolitis in neonates and a clarification of species assignable to the genus Clostridium (Prazmowski 1880) emend. Lawson and Rainey 2016.</title>
        <authorList>
            <person name="Bernard K."/>
            <person name="Burdz T."/>
            <person name="Wiebe D."/>
            <person name="Balcewich B."/>
            <person name="Alfa M."/>
            <person name="Bernier A.-M."/>
        </authorList>
    </citation>
    <scope>NUCLEOTIDE SEQUENCE [LARGE SCALE GENOMIC DNA]</scope>
    <source>
        <strain evidence="5 7">LCDC99A005</strain>
    </source>
</reference>
<dbReference type="EMBL" id="CAKJVE010000004">
    <property type="protein sequence ID" value="CAG9710126.1"/>
    <property type="molecule type" value="Genomic_DNA"/>
</dbReference>
<dbReference type="Gene3D" id="3.40.50.1820">
    <property type="entry name" value="alpha/beta hydrolase"/>
    <property type="match status" value="1"/>
</dbReference>
<dbReference type="InterPro" id="IPR000073">
    <property type="entry name" value="AB_hydrolase_1"/>
</dbReference>
<dbReference type="Pfam" id="PF00561">
    <property type="entry name" value="Abhydrolase_1"/>
    <property type="match status" value="1"/>
</dbReference>
<dbReference type="GeneID" id="68876404"/>
<evidence type="ECO:0000313" key="7">
    <source>
        <dbReference type="Proteomes" id="UP000220840"/>
    </source>
</evidence>
<dbReference type="OrthoDB" id="9775557at2"/>
<feature type="domain" description="AB hydrolase-1" evidence="2">
    <location>
        <begin position="20"/>
        <end position="134"/>
    </location>
</feature>
<organism evidence="5 7">
    <name type="scientific">Clostridium neonatale</name>
    <dbReference type="NCBI Taxonomy" id="137838"/>
    <lineage>
        <taxon>Bacteria</taxon>
        <taxon>Bacillati</taxon>
        <taxon>Bacillota</taxon>
        <taxon>Clostridia</taxon>
        <taxon>Eubacteriales</taxon>
        <taxon>Clostridiaceae</taxon>
        <taxon>Clostridium</taxon>
    </lineage>
</organism>
<dbReference type="AlphaFoldDB" id="A0A2A7MEV5"/>
<dbReference type="PANTHER" id="PTHR43798:SF31">
    <property type="entry name" value="AB HYDROLASE SUPERFAMILY PROTEIN YCLE"/>
    <property type="match status" value="1"/>
</dbReference>
<keyword evidence="1 5" id="KW-0378">Hydrolase</keyword>
<evidence type="ECO:0000313" key="6">
    <source>
        <dbReference type="EMBL" id="VCT83469.1"/>
    </source>
</evidence>
<evidence type="ECO:0000313" key="8">
    <source>
        <dbReference type="Proteomes" id="UP000431451"/>
    </source>
</evidence>
<gene>
    <name evidence="3" type="primary">rsbQ</name>
    <name evidence="6" type="synonym">yvaM</name>
    <name evidence="4" type="ORF">CNEO2_430029</name>
    <name evidence="3" type="ORF">CNEO_44600</name>
    <name evidence="6" type="ORF">CNEONATNEC25_01065</name>
    <name evidence="5" type="ORF">CQ394_15755</name>
</gene>